<proteinExistence type="predicted"/>
<protein>
    <recommendedName>
        <fullName evidence="3">DUF1579 domain-containing protein</fullName>
    </recommendedName>
</protein>
<comment type="caution">
    <text evidence="1">The sequence shown here is derived from an EMBL/GenBank/DDBJ whole genome shotgun (WGS) entry which is preliminary data.</text>
</comment>
<name>A0ABW8N865_9MICC</name>
<dbReference type="EMBL" id="JBIYEW010000003">
    <property type="protein sequence ID" value="MFK4639763.1"/>
    <property type="molecule type" value="Genomic_DNA"/>
</dbReference>
<gene>
    <name evidence="1" type="ORF">ABIA52_002652</name>
</gene>
<evidence type="ECO:0008006" key="3">
    <source>
        <dbReference type="Google" id="ProtNLM"/>
    </source>
</evidence>
<keyword evidence="2" id="KW-1185">Reference proteome</keyword>
<reference evidence="1 2" key="1">
    <citation type="submission" date="2024-10" db="EMBL/GenBank/DDBJ databases">
        <title>Novel secondary metabolite-producing bacteria for plant disease control.</title>
        <authorList>
            <person name="Chevrette M."/>
        </authorList>
    </citation>
    <scope>NUCLEOTIDE SEQUENCE [LARGE SCALE GENOMIC DNA]</scope>
    <source>
        <strain evidence="1 2">J30 TE3557</strain>
    </source>
</reference>
<evidence type="ECO:0000313" key="1">
    <source>
        <dbReference type="EMBL" id="MFK4639763.1"/>
    </source>
</evidence>
<evidence type="ECO:0000313" key="2">
    <source>
        <dbReference type="Proteomes" id="UP001620520"/>
    </source>
</evidence>
<dbReference type="RefSeq" id="WP_404594686.1">
    <property type="nucleotide sequence ID" value="NZ_JBIYEW010000003.1"/>
</dbReference>
<dbReference type="InterPro" id="IPR011473">
    <property type="entry name" value="DUF1579"/>
</dbReference>
<dbReference type="Pfam" id="PF07617">
    <property type="entry name" value="DUF1579"/>
    <property type="match status" value="1"/>
</dbReference>
<accession>A0ABW8N865</accession>
<dbReference type="Proteomes" id="UP001620520">
    <property type="component" value="Unassembled WGS sequence"/>
</dbReference>
<organism evidence="1 2">
    <name type="scientific">Paenarthrobacter histidinolovorans</name>
    <dbReference type="NCBI Taxonomy" id="43664"/>
    <lineage>
        <taxon>Bacteria</taxon>
        <taxon>Bacillati</taxon>
        <taxon>Actinomycetota</taxon>
        <taxon>Actinomycetes</taxon>
        <taxon>Micrococcales</taxon>
        <taxon>Micrococcaceae</taxon>
        <taxon>Paenarthrobacter</taxon>
    </lineage>
</organism>
<sequence>MDLPATGHAADVLRDFIGHWRGITEIAPSPWGTARTAEAEVVFARAAGGHAVVQSYRHREPDGAHFEGHGMFTVDRDHGDTLWYYVDSMGKPPTAPVRGTWSAGVLTLERRTADGVAKHTFRVEDGVLVHTADLRLEGHTAFSPLLKSVFRKTPVQPRP</sequence>